<dbReference type="InterPro" id="IPR018109">
    <property type="entry name" value="Folylpolyglutamate_synth_CS"/>
</dbReference>
<keyword evidence="14 21" id="KW-0460">Magnesium</keyword>
<feature type="binding site" evidence="21">
    <location>
        <position position="128"/>
    </location>
    <ligand>
        <name>Mg(2+)</name>
        <dbReference type="ChEBI" id="CHEBI:18420"/>
        <label>1</label>
    </ligand>
</feature>
<comment type="subcellular location">
    <subcellularLocation>
        <location evidence="3">Cytoplasm</location>
    </subcellularLocation>
    <subcellularLocation>
        <location evidence="1">Mitochondrion inner membrane</location>
    </subcellularLocation>
    <subcellularLocation>
        <location evidence="2">Mitochondrion matrix</location>
    </subcellularLocation>
</comment>
<keyword evidence="9" id="KW-0436">Ligase</keyword>
<comment type="pathway">
    <text evidence="4">Cofactor biosynthesis; tetrahydrofolylpolyglutamate biosynthesis.</text>
</comment>
<dbReference type="GO" id="GO:0004326">
    <property type="term" value="F:tetrahydrofolylpolyglutamate synthase activity"/>
    <property type="evidence" value="ECO:0007669"/>
    <property type="project" value="UniProtKB-EC"/>
</dbReference>
<dbReference type="PANTHER" id="PTHR11136">
    <property type="entry name" value="FOLYLPOLYGLUTAMATE SYNTHASE-RELATED"/>
    <property type="match status" value="1"/>
</dbReference>
<comment type="catalytic activity">
    <reaction evidence="19">
        <text>(6S)-5,6,7,8-tetrahydrofolyl-(gamma-L-Glu)(n) + L-glutamate + ATP = (6S)-5,6,7,8-tetrahydrofolyl-(gamma-L-Glu)(n+1) + ADP + phosphate + H(+)</text>
        <dbReference type="Rhea" id="RHEA:10580"/>
        <dbReference type="Rhea" id="RHEA-COMP:14738"/>
        <dbReference type="Rhea" id="RHEA-COMP:14740"/>
        <dbReference type="ChEBI" id="CHEBI:15378"/>
        <dbReference type="ChEBI" id="CHEBI:29985"/>
        <dbReference type="ChEBI" id="CHEBI:30616"/>
        <dbReference type="ChEBI" id="CHEBI:43474"/>
        <dbReference type="ChEBI" id="CHEBI:141005"/>
        <dbReference type="ChEBI" id="CHEBI:456216"/>
        <dbReference type="EC" id="6.3.2.17"/>
    </reaction>
</comment>
<evidence type="ECO:0000256" key="2">
    <source>
        <dbReference type="ARBA" id="ARBA00004305"/>
    </source>
</evidence>
<keyword evidence="7" id="KW-0963">Cytoplasm</keyword>
<evidence type="ECO:0000313" key="23">
    <source>
        <dbReference type="Proteomes" id="UP001328107"/>
    </source>
</evidence>
<evidence type="ECO:0000256" key="6">
    <source>
        <dbReference type="ARBA" id="ARBA00013025"/>
    </source>
</evidence>
<keyword evidence="8" id="KW-0554">One-carbon metabolism</keyword>
<comment type="caution">
    <text evidence="22">The sequence shown here is derived from an EMBL/GenBank/DDBJ whole genome shotgun (WGS) entry which is preliminary data.</text>
</comment>
<gene>
    <name evidence="22" type="ORF">PMAYCL1PPCAC_00628</name>
</gene>
<evidence type="ECO:0000256" key="8">
    <source>
        <dbReference type="ARBA" id="ARBA00022563"/>
    </source>
</evidence>
<feature type="binding site" evidence="21">
    <location>
        <position position="200"/>
    </location>
    <ligand>
        <name>Mg(2+)</name>
        <dbReference type="ChEBI" id="CHEBI:18420"/>
        <label>1</label>
    </ligand>
</feature>
<feature type="binding site" evidence="20">
    <location>
        <position position="364"/>
    </location>
    <ligand>
        <name>ATP</name>
        <dbReference type="ChEBI" id="CHEBI:30616"/>
    </ligand>
</feature>
<evidence type="ECO:0000256" key="18">
    <source>
        <dbReference type="ARBA" id="ARBA00030876"/>
    </source>
</evidence>
<keyword evidence="13 20" id="KW-0067">ATP-binding</keyword>
<dbReference type="GO" id="GO:0006730">
    <property type="term" value="P:one-carbon metabolic process"/>
    <property type="evidence" value="ECO:0007669"/>
    <property type="project" value="UniProtKB-KW"/>
</dbReference>
<dbReference type="GO" id="GO:0005759">
    <property type="term" value="C:mitochondrial matrix"/>
    <property type="evidence" value="ECO:0007669"/>
    <property type="project" value="UniProtKB-SubCell"/>
</dbReference>
<evidence type="ECO:0000256" key="15">
    <source>
        <dbReference type="ARBA" id="ARBA00023128"/>
    </source>
</evidence>
<dbReference type="Proteomes" id="UP001328107">
    <property type="component" value="Unassembled WGS sequence"/>
</dbReference>
<evidence type="ECO:0000256" key="3">
    <source>
        <dbReference type="ARBA" id="ARBA00004496"/>
    </source>
</evidence>
<keyword evidence="16" id="KW-0472">Membrane</keyword>
<evidence type="ECO:0000313" key="22">
    <source>
        <dbReference type="EMBL" id="GMR30433.1"/>
    </source>
</evidence>
<organism evidence="22 23">
    <name type="scientific">Pristionchus mayeri</name>
    <dbReference type="NCBI Taxonomy" id="1317129"/>
    <lineage>
        <taxon>Eukaryota</taxon>
        <taxon>Metazoa</taxon>
        <taxon>Ecdysozoa</taxon>
        <taxon>Nematoda</taxon>
        <taxon>Chromadorea</taxon>
        <taxon>Rhabditida</taxon>
        <taxon>Rhabditina</taxon>
        <taxon>Diplogasteromorpha</taxon>
        <taxon>Diplogasteroidea</taxon>
        <taxon>Neodiplogasteridae</taxon>
        <taxon>Pristionchus</taxon>
    </lineage>
</organism>
<comment type="similarity">
    <text evidence="5">Belongs to the folylpolyglutamate synthase family.</text>
</comment>
<feature type="binding site" evidence="20">
    <location>
        <position position="378"/>
    </location>
    <ligand>
        <name>ATP</name>
        <dbReference type="ChEBI" id="CHEBI:30616"/>
    </ligand>
</feature>
<dbReference type="Gene3D" id="3.40.1190.10">
    <property type="entry name" value="Mur-like, catalytic domain"/>
    <property type="match status" value="1"/>
</dbReference>
<evidence type="ECO:0000256" key="4">
    <source>
        <dbReference type="ARBA" id="ARBA00005150"/>
    </source>
</evidence>
<dbReference type="PANTHER" id="PTHR11136:SF5">
    <property type="entry name" value="FOLYLPOLYGLUTAMATE SYNTHASE, MITOCHONDRIAL"/>
    <property type="match status" value="1"/>
</dbReference>
<dbReference type="PROSITE" id="PS01012">
    <property type="entry name" value="FOLYLPOLYGLU_SYNT_2"/>
    <property type="match status" value="1"/>
</dbReference>
<evidence type="ECO:0000256" key="7">
    <source>
        <dbReference type="ARBA" id="ARBA00022490"/>
    </source>
</evidence>
<evidence type="ECO:0000256" key="13">
    <source>
        <dbReference type="ARBA" id="ARBA00022840"/>
    </source>
</evidence>
<protein>
    <recommendedName>
        <fullName evidence="6">tetrahydrofolate synthase</fullName>
        <ecNumber evidence="6">6.3.2.17</ecNumber>
    </recommendedName>
    <alternativeName>
        <fullName evidence="18">Folylpoly-gamma-glutamate synthetase</fullName>
    </alternativeName>
    <alternativeName>
        <fullName evidence="17">Tetrahydrofolylpolyglutamate synthase</fullName>
    </alternativeName>
</protein>
<dbReference type="NCBIfam" id="TIGR01499">
    <property type="entry name" value="folC"/>
    <property type="match status" value="1"/>
</dbReference>
<keyword evidence="12" id="KW-0999">Mitochondrion inner membrane</keyword>
<sequence>VLQMSTAMSIPRGTVCFSTASTLPPSTPCSSKPTSSSTRYEEAVHKLNMLQSNSATVQKLKADARREQMQLLNVPETVSCLERLGITIADLDALRAIHVTGTKGKGSTCAYTEAMLRALGLKTGFFSSPHMVHVRERIRIDGQPMSEDAFADALFAAHERLEKLPPSDPNIPRMPAYFKFLTVLAFEVFLREKVDVAVVEVGIGGEYDCTNVIRSPVACGITTLDYDHVALLGNSLQEIAWNKAGIFKRGAVAVVSPDQTPESAAKIAERADEREVASLATATPLSAYTFPAGGAATRFGIDGEHQKTNLALALQLARAWLRRERPQLEQQMWKDEGTPWQPGTAFSVPSQWAEAIERCHWPGRSQILERGSRRFFLDGAHTVKSMQSCVDWFRASSSTLSNDENNATTKRAGKRPITLLFHCTGDRKPETLMESLTSLPFSRVLLCPPMVASRPAPPSSDAANFFRPPDEQTKQSMECESAWRRMRPDMDRSRVRRFDCVSDALEELQKGGEEQEDVLVTGSLILVGNVLSALGYK</sequence>
<dbReference type="GO" id="GO:0005524">
    <property type="term" value="F:ATP binding"/>
    <property type="evidence" value="ECO:0007669"/>
    <property type="project" value="UniProtKB-KW"/>
</dbReference>
<feature type="binding site" evidence="21">
    <location>
        <position position="228"/>
    </location>
    <ligand>
        <name>Mg(2+)</name>
        <dbReference type="ChEBI" id="CHEBI:18420"/>
        <label>2</label>
    </ligand>
</feature>
<dbReference type="GO" id="GO:0005829">
    <property type="term" value="C:cytosol"/>
    <property type="evidence" value="ECO:0007669"/>
    <property type="project" value="TreeGrafter"/>
</dbReference>
<dbReference type="InterPro" id="IPR036565">
    <property type="entry name" value="Mur-like_cat_sf"/>
</dbReference>
<dbReference type="EMBL" id="BTRK01000001">
    <property type="protein sequence ID" value="GMR30433.1"/>
    <property type="molecule type" value="Genomic_DNA"/>
</dbReference>
<evidence type="ECO:0000256" key="9">
    <source>
        <dbReference type="ARBA" id="ARBA00022598"/>
    </source>
</evidence>
<dbReference type="GO" id="GO:0046872">
    <property type="term" value="F:metal ion binding"/>
    <property type="evidence" value="ECO:0007669"/>
    <property type="project" value="UniProtKB-KW"/>
</dbReference>
<evidence type="ECO:0000256" key="17">
    <source>
        <dbReference type="ARBA" id="ARBA00030592"/>
    </source>
</evidence>
<evidence type="ECO:0000256" key="14">
    <source>
        <dbReference type="ARBA" id="ARBA00022842"/>
    </source>
</evidence>
<dbReference type="GO" id="GO:0005743">
    <property type="term" value="C:mitochondrial inner membrane"/>
    <property type="evidence" value="ECO:0007669"/>
    <property type="project" value="UniProtKB-SubCell"/>
</dbReference>
<reference evidence="23" key="1">
    <citation type="submission" date="2022-10" db="EMBL/GenBank/DDBJ databases">
        <title>Genome assembly of Pristionchus species.</title>
        <authorList>
            <person name="Yoshida K."/>
            <person name="Sommer R.J."/>
        </authorList>
    </citation>
    <scope>NUCLEOTIDE SEQUENCE [LARGE SCALE GENOMIC DNA]</scope>
    <source>
        <strain evidence="23">RS5460</strain>
    </source>
</reference>
<keyword evidence="10 21" id="KW-0479">Metal-binding</keyword>
<dbReference type="SUPFAM" id="SSF53244">
    <property type="entry name" value="MurD-like peptide ligases, peptide-binding domain"/>
    <property type="match status" value="1"/>
</dbReference>
<evidence type="ECO:0000256" key="19">
    <source>
        <dbReference type="ARBA" id="ARBA00047493"/>
    </source>
</evidence>
<feature type="non-terminal residue" evidence="22">
    <location>
        <position position="1"/>
    </location>
</feature>
<dbReference type="EC" id="6.3.2.17" evidence="6"/>
<evidence type="ECO:0000256" key="12">
    <source>
        <dbReference type="ARBA" id="ARBA00022792"/>
    </source>
</evidence>
<dbReference type="InterPro" id="IPR036615">
    <property type="entry name" value="Mur_ligase_C_dom_sf"/>
</dbReference>
<evidence type="ECO:0000256" key="11">
    <source>
        <dbReference type="ARBA" id="ARBA00022741"/>
    </source>
</evidence>
<keyword evidence="23" id="KW-1185">Reference proteome</keyword>
<name>A0AAN4Z1X1_9BILA</name>
<dbReference type="PIRSF" id="PIRSF038895">
    <property type="entry name" value="FPGS"/>
    <property type="match status" value="1"/>
</dbReference>
<dbReference type="InterPro" id="IPR001645">
    <property type="entry name" value="Folylpolyglutamate_synth"/>
</dbReference>
<keyword evidence="11 20" id="KW-0547">Nucleotide-binding</keyword>
<evidence type="ECO:0000256" key="21">
    <source>
        <dbReference type="PIRSR" id="PIRSR038895-2"/>
    </source>
</evidence>
<evidence type="ECO:0000256" key="10">
    <source>
        <dbReference type="ARBA" id="ARBA00022723"/>
    </source>
</evidence>
<dbReference type="InterPro" id="IPR023600">
    <property type="entry name" value="Folylpolyglutamate_synth_euk"/>
</dbReference>
<evidence type="ECO:0000256" key="5">
    <source>
        <dbReference type="ARBA" id="ARBA00008276"/>
    </source>
</evidence>
<accession>A0AAN4Z1X1</accession>
<evidence type="ECO:0000256" key="1">
    <source>
        <dbReference type="ARBA" id="ARBA00004273"/>
    </source>
</evidence>
<dbReference type="AlphaFoldDB" id="A0AAN4Z1X1"/>
<evidence type="ECO:0000256" key="20">
    <source>
        <dbReference type="PIRSR" id="PIRSR038895-1"/>
    </source>
</evidence>
<dbReference type="SUPFAM" id="SSF53623">
    <property type="entry name" value="MurD-like peptide ligases, catalytic domain"/>
    <property type="match status" value="1"/>
</dbReference>
<keyword evidence="15" id="KW-0496">Mitochondrion</keyword>
<evidence type="ECO:0000256" key="16">
    <source>
        <dbReference type="ARBA" id="ARBA00023136"/>
    </source>
</evidence>
<proteinExistence type="inferred from homology"/>
<dbReference type="Gene3D" id="3.90.190.20">
    <property type="entry name" value="Mur ligase, C-terminal domain"/>
    <property type="match status" value="1"/>
</dbReference>